<comment type="caution">
    <text evidence="23">The sequence shown here is derived from an EMBL/GenBank/DDBJ whole genome shotgun (WGS) entry which is preliminary data.</text>
</comment>
<comment type="catalytic activity">
    <reaction evidence="1 13">
        <text>ATP + protein L-histidine = ADP + protein N-phospho-L-histidine.</text>
        <dbReference type="EC" id="2.7.13.3"/>
    </reaction>
</comment>
<keyword evidence="10 17" id="KW-1133">Transmembrane helix</keyword>
<feature type="domain" description="Response regulatory" evidence="19">
    <location>
        <begin position="524"/>
        <end position="638"/>
    </location>
</feature>
<dbReference type="InterPro" id="IPR001789">
    <property type="entry name" value="Sig_transdc_resp-reg_receiver"/>
</dbReference>
<keyword evidence="13" id="KW-0547">Nucleotide-binding</keyword>
<dbReference type="SUPFAM" id="SSF52172">
    <property type="entry name" value="CheY-like"/>
    <property type="match status" value="1"/>
</dbReference>
<dbReference type="SUPFAM" id="SSF47226">
    <property type="entry name" value="Histidine-containing phosphotransfer domain, HPT domain"/>
    <property type="match status" value="1"/>
</dbReference>
<keyword evidence="9 13" id="KW-0067">ATP-binding</keyword>
<dbReference type="EMBL" id="BSPQ01000010">
    <property type="protein sequence ID" value="GLS91135.1"/>
    <property type="molecule type" value="Genomic_DNA"/>
</dbReference>
<feature type="coiled-coil region" evidence="16">
    <location>
        <begin position="103"/>
        <end position="137"/>
    </location>
</feature>
<evidence type="ECO:0000256" key="5">
    <source>
        <dbReference type="ARBA" id="ARBA00022553"/>
    </source>
</evidence>
<dbReference type="Proteomes" id="UP001157353">
    <property type="component" value="Unassembled WGS sequence"/>
</dbReference>
<dbReference type="Pfam" id="PF02518">
    <property type="entry name" value="HATPase_c"/>
    <property type="match status" value="1"/>
</dbReference>
<dbReference type="InterPro" id="IPR000700">
    <property type="entry name" value="PAS-assoc_C"/>
</dbReference>
<keyword evidence="4 13" id="KW-0997">Cell inner membrane</keyword>
<dbReference type="Pfam" id="PF01627">
    <property type="entry name" value="Hpt"/>
    <property type="match status" value="1"/>
</dbReference>
<keyword evidence="12 13" id="KW-0472">Membrane</keyword>
<dbReference type="Gene3D" id="1.20.120.160">
    <property type="entry name" value="HPT domain"/>
    <property type="match status" value="1"/>
</dbReference>
<dbReference type="NCBIfam" id="TIGR00229">
    <property type="entry name" value="sensory_box"/>
    <property type="match status" value="1"/>
</dbReference>
<dbReference type="CDD" id="cd00088">
    <property type="entry name" value="HPT"/>
    <property type="match status" value="1"/>
</dbReference>
<dbReference type="PIRSF" id="PIRSF003182">
    <property type="entry name" value="ArcB"/>
    <property type="match status" value="1"/>
</dbReference>
<reference evidence="24" key="1">
    <citation type="journal article" date="2019" name="Int. J. Syst. Evol. Microbiol.">
        <title>The Global Catalogue of Microorganisms (GCM) 10K type strain sequencing project: providing services to taxonomists for standard genome sequencing and annotation.</title>
        <authorList>
            <consortium name="The Broad Institute Genomics Platform"/>
            <consortium name="The Broad Institute Genome Sequencing Center for Infectious Disease"/>
            <person name="Wu L."/>
            <person name="Ma J."/>
        </authorList>
    </citation>
    <scope>NUCLEOTIDE SEQUENCE [LARGE SCALE GENOMIC DNA]</scope>
    <source>
        <strain evidence="24">NBRC 103166</strain>
    </source>
</reference>
<dbReference type="CDD" id="cd00082">
    <property type="entry name" value="HisKA"/>
    <property type="match status" value="1"/>
</dbReference>
<dbReference type="PRINTS" id="PR00344">
    <property type="entry name" value="BCTRLSENSOR"/>
</dbReference>
<dbReference type="PROSITE" id="PS50112">
    <property type="entry name" value="PAS"/>
    <property type="match status" value="1"/>
</dbReference>
<dbReference type="CDD" id="cd17546">
    <property type="entry name" value="REC_hyHK_CKI1_RcsC-like"/>
    <property type="match status" value="1"/>
</dbReference>
<evidence type="ECO:0000313" key="23">
    <source>
        <dbReference type="EMBL" id="GLS91135.1"/>
    </source>
</evidence>
<dbReference type="InterPro" id="IPR000014">
    <property type="entry name" value="PAS"/>
</dbReference>
<dbReference type="PROSITE" id="PS50109">
    <property type="entry name" value="HIS_KIN"/>
    <property type="match status" value="1"/>
</dbReference>
<dbReference type="SUPFAM" id="SSF55785">
    <property type="entry name" value="PYP-like sensor domain (PAS domain)"/>
    <property type="match status" value="1"/>
</dbReference>
<evidence type="ECO:0000256" key="7">
    <source>
        <dbReference type="ARBA" id="ARBA00022692"/>
    </source>
</evidence>
<dbReference type="Gene3D" id="3.40.50.2300">
    <property type="match status" value="1"/>
</dbReference>
<proteinExistence type="predicted"/>
<feature type="domain" description="PAC" evidence="21">
    <location>
        <begin position="218"/>
        <end position="276"/>
    </location>
</feature>
<evidence type="ECO:0000259" key="20">
    <source>
        <dbReference type="PROSITE" id="PS50112"/>
    </source>
</evidence>
<feature type="modified residue" description="4-aspartylphosphate" evidence="15">
    <location>
        <position position="573"/>
    </location>
</feature>
<dbReference type="Pfam" id="PF08448">
    <property type="entry name" value="PAS_4"/>
    <property type="match status" value="1"/>
</dbReference>
<dbReference type="SUPFAM" id="SSF55874">
    <property type="entry name" value="ATPase domain of HSP90 chaperone/DNA topoisomerase II/histidine kinase"/>
    <property type="match status" value="1"/>
</dbReference>
<dbReference type="InterPro" id="IPR003594">
    <property type="entry name" value="HATPase_dom"/>
</dbReference>
<dbReference type="InterPro" id="IPR005467">
    <property type="entry name" value="His_kinase_dom"/>
</dbReference>
<feature type="transmembrane region" description="Helical" evidence="17">
    <location>
        <begin position="49"/>
        <end position="72"/>
    </location>
</feature>
<dbReference type="InterPro" id="IPR027460">
    <property type="entry name" value="ArcB_TM_sf"/>
</dbReference>
<dbReference type="PROSITE" id="PS50894">
    <property type="entry name" value="HPT"/>
    <property type="match status" value="1"/>
</dbReference>
<protein>
    <recommendedName>
        <fullName evidence="13">Aerobic respiration control sensor protein</fullName>
        <ecNumber evidence="13">2.7.13.3</ecNumber>
    </recommendedName>
</protein>
<keyword evidence="24" id="KW-1185">Reference proteome</keyword>
<evidence type="ECO:0000256" key="12">
    <source>
        <dbReference type="ARBA" id="ARBA00023136"/>
    </source>
</evidence>
<keyword evidence="8 13" id="KW-0418">Kinase</keyword>
<feature type="modified residue" description="Phosphohistidine" evidence="14">
    <location>
        <position position="716"/>
    </location>
</feature>
<dbReference type="InterPro" id="IPR008207">
    <property type="entry name" value="Sig_transdc_His_kin_Hpt_dom"/>
</dbReference>
<dbReference type="SMART" id="SM00388">
    <property type="entry name" value="HisKA"/>
    <property type="match status" value="1"/>
</dbReference>
<dbReference type="Gene3D" id="3.30.565.10">
    <property type="entry name" value="Histidine kinase-like ATPase, C-terminal domain"/>
    <property type="match status" value="1"/>
</dbReference>
<evidence type="ECO:0000256" key="11">
    <source>
        <dbReference type="ARBA" id="ARBA00023012"/>
    </source>
</evidence>
<dbReference type="PROSITE" id="PS50113">
    <property type="entry name" value="PAC"/>
    <property type="match status" value="1"/>
</dbReference>
<evidence type="ECO:0000259" key="21">
    <source>
        <dbReference type="PROSITE" id="PS50113"/>
    </source>
</evidence>
<dbReference type="CDD" id="cd16922">
    <property type="entry name" value="HATPase_EvgS-ArcB-TorS-like"/>
    <property type="match status" value="1"/>
</dbReference>
<dbReference type="SMART" id="SM00448">
    <property type="entry name" value="REC"/>
    <property type="match status" value="1"/>
</dbReference>
<keyword evidence="13" id="KW-0804">Transcription</keyword>
<name>A0ABQ6E1D8_9GAMM</name>
<dbReference type="InterPro" id="IPR014409">
    <property type="entry name" value="Sig_transdc_His_kin_hyb_ArcB"/>
</dbReference>
<dbReference type="SMART" id="SM00091">
    <property type="entry name" value="PAS"/>
    <property type="match status" value="1"/>
</dbReference>
<dbReference type="Pfam" id="PF00512">
    <property type="entry name" value="HisKA"/>
    <property type="match status" value="1"/>
</dbReference>
<comment type="subcellular location">
    <subcellularLocation>
        <location evidence="2 13">Cell inner membrane</location>
        <topology evidence="2 13">Multi-pass membrane protein</topology>
    </subcellularLocation>
</comment>
<dbReference type="NCBIfam" id="NF008302">
    <property type="entry name" value="PRK11091.1"/>
    <property type="match status" value="1"/>
</dbReference>
<evidence type="ECO:0000256" key="3">
    <source>
        <dbReference type="ARBA" id="ARBA00022475"/>
    </source>
</evidence>
<evidence type="ECO:0000256" key="17">
    <source>
        <dbReference type="SAM" id="Phobius"/>
    </source>
</evidence>
<keyword evidence="11 13" id="KW-0902">Two-component regulatory system</keyword>
<dbReference type="InterPro" id="IPR013656">
    <property type="entry name" value="PAS_4"/>
</dbReference>
<dbReference type="Gene3D" id="1.10.287.130">
    <property type="match status" value="1"/>
</dbReference>
<gene>
    <name evidence="23" type="ORF">GCM10007916_22040</name>
</gene>
<dbReference type="SMART" id="SM00073">
    <property type="entry name" value="HPT"/>
    <property type="match status" value="1"/>
</dbReference>
<evidence type="ECO:0000256" key="9">
    <source>
        <dbReference type="ARBA" id="ARBA00022840"/>
    </source>
</evidence>
<dbReference type="InterPro" id="IPR003661">
    <property type="entry name" value="HisK_dim/P_dom"/>
</dbReference>
<evidence type="ECO:0000256" key="2">
    <source>
        <dbReference type="ARBA" id="ARBA00004429"/>
    </source>
</evidence>
<evidence type="ECO:0000313" key="24">
    <source>
        <dbReference type="Proteomes" id="UP001157353"/>
    </source>
</evidence>
<dbReference type="InterPro" id="IPR040642">
    <property type="entry name" value="HKR_ArcB_TM"/>
</dbReference>
<dbReference type="CDD" id="cd00130">
    <property type="entry name" value="PAS"/>
    <property type="match status" value="1"/>
</dbReference>
<dbReference type="EC" id="2.7.13.3" evidence="13"/>
<keyword evidence="6 13" id="KW-0808">Transferase</keyword>
<feature type="domain" description="HPt" evidence="22">
    <location>
        <begin position="677"/>
        <end position="770"/>
    </location>
</feature>
<dbReference type="PANTHER" id="PTHR43047:SF72">
    <property type="entry name" value="OSMOSENSING HISTIDINE PROTEIN KINASE SLN1"/>
    <property type="match status" value="1"/>
</dbReference>
<feature type="transmembrane region" description="Helical" evidence="17">
    <location>
        <begin position="84"/>
        <end position="103"/>
    </location>
</feature>
<dbReference type="SMART" id="SM00387">
    <property type="entry name" value="HATPase_c"/>
    <property type="match status" value="1"/>
</dbReference>
<keyword evidence="16" id="KW-0175">Coiled coil</keyword>
<evidence type="ECO:0000256" key="1">
    <source>
        <dbReference type="ARBA" id="ARBA00000085"/>
    </source>
</evidence>
<keyword evidence="5 15" id="KW-0597">Phosphoprotein</keyword>
<keyword evidence="13" id="KW-0805">Transcription regulation</keyword>
<keyword evidence="3 13" id="KW-1003">Cell membrane</keyword>
<evidence type="ECO:0000256" key="15">
    <source>
        <dbReference type="PROSITE-ProRule" id="PRU00169"/>
    </source>
</evidence>
<evidence type="ECO:0000256" key="16">
    <source>
        <dbReference type="SAM" id="Coils"/>
    </source>
</evidence>
<accession>A0ABQ6E1D8</accession>
<evidence type="ECO:0000256" key="6">
    <source>
        <dbReference type="ARBA" id="ARBA00022679"/>
    </source>
</evidence>
<evidence type="ECO:0000256" key="14">
    <source>
        <dbReference type="PROSITE-ProRule" id="PRU00110"/>
    </source>
</evidence>
<dbReference type="InterPro" id="IPR004358">
    <property type="entry name" value="Sig_transdc_His_kin-like_C"/>
</dbReference>
<dbReference type="Pfam" id="PF18415">
    <property type="entry name" value="HKR_ArcB_TM"/>
    <property type="match status" value="1"/>
</dbReference>
<evidence type="ECO:0000259" key="19">
    <source>
        <dbReference type="PROSITE" id="PS50110"/>
    </source>
</evidence>
<keyword evidence="7 17" id="KW-0812">Transmembrane</keyword>
<evidence type="ECO:0000256" key="4">
    <source>
        <dbReference type="ARBA" id="ARBA00022519"/>
    </source>
</evidence>
<dbReference type="SUPFAM" id="SSF47384">
    <property type="entry name" value="Homodimeric domain of signal transducing histidine kinase"/>
    <property type="match status" value="1"/>
</dbReference>
<dbReference type="Pfam" id="PF00072">
    <property type="entry name" value="Response_reg"/>
    <property type="match status" value="1"/>
</dbReference>
<feature type="domain" description="Histidine kinase" evidence="18">
    <location>
        <begin position="287"/>
        <end position="506"/>
    </location>
</feature>
<dbReference type="PANTHER" id="PTHR43047">
    <property type="entry name" value="TWO-COMPONENT HISTIDINE PROTEIN KINASE"/>
    <property type="match status" value="1"/>
</dbReference>
<evidence type="ECO:0000259" key="18">
    <source>
        <dbReference type="PROSITE" id="PS50109"/>
    </source>
</evidence>
<feature type="domain" description="PAS" evidence="20">
    <location>
        <begin position="151"/>
        <end position="221"/>
    </location>
</feature>
<dbReference type="Gene3D" id="3.30.450.20">
    <property type="entry name" value="PAS domain"/>
    <property type="match status" value="1"/>
</dbReference>
<dbReference type="InterPro" id="IPR036641">
    <property type="entry name" value="HPT_dom_sf"/>
</dbReference>
<evidence type="ECO:0000256" key="10">
    <source>
        <dbReference type="ARBA" id="ARBA00022989"/>
    </source>
</evidence>
<dbReference type="InterPro" id="IPR036890">
    <property type="entry name" value="HATPase_C_sf"/>
</dbReference>
<dbReference type="InterPro" id="IPR036097">
    <property type="entry name" value="HisK_dim/P_sf"/>
</dbReference>
<evidence type="ECO:0000256" key="8">
    <source>
        <dbReference type="ARBA" id="ARBA00022777"/>
    </source>
</evidence>
<evidence type="ECO:0000256" key="13">
    <source>
        <dbReference type="PIRNR" id="PIRNR003182"/>
    </source>
</evidence>
<dbReference type="PROSITE" id="PS50110">
    <property type="entry name" value="RESPONSE_REGULATORY"/>
    <property type="match status" value="1"/>
</dbReference>
<evidence type="ECO:0000259" key="22">
    <source>
        <dbReference type="PROSITE" id="PS50894"/>
    </source>
</evidence>
<dbReference type="InterPro" id="IPR011006">
    <property type="entry name" value="CheY-like_superfamily"/>
</dbReference>
<dbReference type="Gene3D" id="1.10.287.970">
    <property type="entry name" value="His Kinase A (phosphoacceptor) domain"/>
    <property type="match status" value="1"/>
</dbReference>
<sequence>MCIFIIFKINIPYNLLFTNLVEPIVSIFNLKTWVHYYVSLLKRLGAFRFSLLLAIAIISADSILQILLGQYFNDPLDIANISRSFILGMLITPWAVYFLTVVVGDLEDARQRLDNTVERLQELLAKDQQKTRELEFEIIERKKGQRLLEEHTILLRSFLNTSSDLFFHRDLKGAFVSCNKAMELVTGRSEVELIGLTPFDIYPESYAQEVVTRDQRAQETEQEQIHEHWLNYPNGRRAFFEVRALPLYNAQHICVGVIGFGRDITDRKKHQESLEKASRDKTTFISTISHELRTPLNGIVGLSRMLLDEQLTAEQIKHLKTIHMSAITLGNIFNDIVDLDKLDRRRLNLVTNNINMIDFISDLESLAFIQTEQKGLTLTFEQLGTLPTYIEADNTRLRQVLWNFVTNAVKFTESGTVSIRCFCEQDENEQALLCFEIQDSGIGIPADQLEKIFAMYYQVKGNRHATGTGIGLAVSKSIVDAMQGRITVDSELDKGSTFKLSLPIKWPDENSANITKAIDLPSISILMVEDIALNVVVAKALLTKLGHQVDVAENGEQALEKVANNQYQLILMDIQLPDMDGYQITSLLRQRHQQLPPIVALTANVFTNKESFINKGMDDALGKPLTVTSFNNMIKHFFTEQSSPTEVKGVVIKSTPTESVEALFDTTMLIELLEFLPTSVMLDNIALFAKMMPDYMQVLESNMVAKDQKGIVSEAHKIKGAAGSVGLKRIQQLAQKVQSPDLPAWWDNIDDWVELMRANYESDLVELKKWLVKQ</sequence>
<organism evidence="23 24">
    <name type="scientific">Psychromonas marina</name>
    <dbReference type="NCBI Taxonomy" id="88364"/>
    <lineage>
        <taxon>Bacteria</taxon>
        <taxon>Pseudomonadati</taxon>
        <taxon>Pseudomonadota</taxon>
        <taxon>Gammaproteobacteria</taxon>
        <taxon>Alteromonadales</taxon>
        <taxon>Psychromonadaceae</taxon>
        <taxon>Psychromonas</taxon>
    </lineage>
</organism>
<dbReference type="InterPro" id="IPR035965">
    <property type="entry name" value="PAS-like_dom_sf"/>
</dbReference>